<evidence type="ECO:0000256" key="1">
    <source>
        <dbReference type="SAM" id="Phobius"/>
    </source>
</evidence>
<keyword evidence="1" id="KW-0812">Transmembrane</keyword>
<keyword evidence="1" id="KW-1133">Transmembrane helix</keyword>
<comment type="caution">
    <text evidence="2">The sequence shown here is derived from an EMBL/GenBank/DDBJ whole genome shotgun (WGS) entry which is preliminary data.</text>
</comment>
<evidence type="ECO:0000313" key="2">
    <source>
        <dbReference type="EMBL" id="CBI07274.1"/>
    </source>
</evidence>
<feature type="transmembrane region" description="Helical" evidence="1">
    <location>
        <begin position="12"/>
        <end position="37"/>
    </location>
</feature>
<protein>
    <submittedName>
        <fullName evidence="2">Uncharacterized protein</fullName>
    </submittedName>
</protein>
<dbReference type="EMBL" id="CABQ01000084">
    <property type="protein sequence ID" value="CBI07274.1"/>
    <property type="molecule type" value="Genomic_DNA"/>
</dbReference>
<gene>
    <name evidence="2" type="ORF">CARN6_0603</name>
</gene>
<name>E6QJ58_9ZZZZ</name>
<organism evidence="2">
    <name type="scientific">mine drainage metagenome</name>
    <dbReference type="NCBI Taxonomy" id="410659"/>
    <lineage>
        <taxon>unclassified sequences</taxon>
        <taxon>metagenomes</taxon>
        <taxon>ecological metagenomes</taxon>
    </lineage>
</organism>
<dbReference type="AlphaFoldDB" id="E6QJ58"/>
<proteinExistence type="predicted"/>
<reference evidence="2" key="1">
    <citation type="submission" date="2009-10" db="EMBL/GenBank/DDBJ databases">
        <title>Diversity of trophic interactions inside an arsenic-rich microbial ecosystem.</title>
        <authorList>
            <person name="Bertin P.N."/>
            <person name="Heinrich-Salmeron A."/>
            <person name="Pelletier E."/>
            <person name="Goulhen-Chollet F."/>
            <person name="Arsene-Ploetze F."/>
            <person name="Gallien S."/>
            <person name="Calteau A."/>
            <person name="Vallenet D."/>
            <person name="Casiot C."/>
            <person name="Chane-Woon-Ming B."/>
            <person name="Giloteaux L."/>
            <person name="Barakat M."/>
            <person name="Bonnefoy V."/>
            <person name="Bruneel O."/>
            <person name="Chandler M."/>
            <person name="Cleiss J."/>
            <person name="Duran R."/>
            <person name="Elbaz-Poulichet F."/>
            <person name="Fonknechten N."/>
            <person name="Lauga B."/>
            <person name="Mornico D."/>
            <person name="Ortet P."/>
            <person name="Schaeffer C."/>
            <person name="Siguier P."/>
            <person name="Alexander Thil Smith A."/>
            <person name="Van Dorsselaer A."/>
            <person name="Weissenbach J."/>
            <person name="Medigue C."/>
            <person name="Le Paslier D."/>
        </authorList>
    </citation>
    <scope>NUCLEOTIDE SEQUENCE</scope>
</reference>
<keyword evidence="1" id="KW-0472">Membrane</keyword>
<sequence length="102" mass="11672">MHDGLIILNHGMGGVMLAGFLIGGLWLVFIMLAVWVWRDGQRHIITLRKAVLRKRKVDPLRILIHGAPLGEKRPISTFFGYHWESRRVGRFIKKADSKSGEK</sequence>
<accession>E6QJ58</accession>